<feature type="transmembrane region" description="Helical" evidence="2">
    <location>
        <begin position="50"/>
        <end position="69"/>
    </location>
</feature>
<dbReference type="PROSITE" id="PS50005">
    <property type="entry name" value="TPR"/>
    <property type="match status" value="1"/>
</dbReference>
<dbReference type="Gene3D" id="1.25.40.10">
    <property type="entry name" value="Tetratricopeptide repeat domain"/>
    <property type="match status" value="1"/>
</dbReference>
<evidence type="ECO:0000256" key="1">
    <source>
        <dbReference type="PROSITE-ProRule" id="PRU00339"/>
    </source>
</evidence>
<dbReference type="Proteomes" id="UP001198402">
    <property type="component" value="Unassembled WGS sequence"/>
</dbReference>
<accession>A0ABS7Y3F8</accession>
<gene>
    <name evidence="3" type="ORF">LBV24_09190</name>
</gene>
<proteinExistence type="predicted"/>
<evidence type="ECO:0000256" key="2">
    <source>
        <dbReference type="SAM" id="Phobius"/>
    </source>
</evidence>
<dbReference type="EMBL" id="JAIUJS010000004">
    <property type="protein sequence ID" value="MCA0153387.1"/>
    <property type="molecule type" value="Genomic_DNA"/>
</dbReference>
<keyword evidence="1" id="KW-0802">TPR repeat</keyword>
<organism evidence="3 4">
    <name type="scientific">Winogradskyella vincentii</name>
    <dbReference type="NCBI Taxonomy" id="2877122"/>
    <lineage>
        <taxon>Bacteria</taxon>
        <taxon>Pseudomonadati</taxon>
        <taxon>Bacteroidota</taxon>
        <taxon>Flavobacteriia</taxon>
        <taxon>Flavobacteriales</taxon>
        <taxon>Flavobacteriaceae</taxon>
        <taxon>Winogradskyella</taxon>
    </lineage>
</organism>
<sequence length="254" mass="28154">MATYKKRGYKPKTKKEKVEIVEENSTTAEVFKSLDEGASKTEQWVVKNQNYIFGVIGAIALVVLGYLGYNKFVAEPQQKEAMNEMYQAKKYFEEAVNGVESDSLYNMALNGGEGKYGMLDIVNEYGGTPAANLANYYAGMAYLNLKDYQNAITYLSDFSSDDKMLNPISKGGIGDAFVQLEQLEEGLEYYEKAINASTNDFTTPLYLLKAARVAIDLGDNAKALDFLNRIKKEFSSSTEVTQADVLIGKVQASL</sequence>
<keyword evidence="4" id="KW-1185">Reference proteome</keyword>
<dbReference type="SUPFAM" id="SSF48452">
    <property type="entry name" value="TPR-like"/>
    <property type="match status" value="1"/>
</dbReference>
<dbReference type="RefSeq" id="WP_224478351.1">
    <property type="nucleotide sequence ID" value="NZ_JAIUJS010000004.1"/>
</dbReference>
<evidence type="ECO:0000313" key="4">
    <source>
        <dbReference type="Proteomes" id="UP001198402"/>
    </source>
</evidence>
<dbReference type="InterPro" id="IPR011990">
    <property type="entry name" value="TPR-like_helical_dom_sf"/>
</dbReference>
<keyword evidence="2" id="KW-1133">Transmembrane helix</keyword>
<name>A0ABS7Y3F8_9FLAO</name>
<reference evidence="4" key="1">
    <citation type="submission" date="2023-07" db="EMBL/GenBank/DDBJ databases">
        <authorList>
            <person name="Yue Y."/>
        </authorList>
    </citation>
    <scope>NUCLEOTIDE SEQUENCE [LARGE SCALE GENOMIC DNA]</scope>
    <source>
        <strain evidence="4">2Y89</strain>
    </source>
</reference>
<keyword evidence="2" id="KW-0472">Membrane</keyword>
<comment type="caution">
    <text evidence="3">The sequence shown here is derived from an EMBL/GenBank/DDBJ whole genome shotgun (WGS) entry which is preliminary data.</text>
</comment>
<evidence type="ECO:0000313" key="3">
    <source>
        <dbReference type="EMBL" id="MCA0153387.1"/>
    </source>
</evidence>
<dbReference type="Pfam" id="PF13174">
    <property type="entry name" value="TPR_6"/>
    <property type="match status" value="1"/>
</dbReference>
<feature type="repeat" description="TPR" evidence="1">
    <location>
        <begin position="167"/>
        <end position="200"/>
    </location>
</feature>
<protein>
    <submittedName>
        <fullName evidence="3">Tetratricopeptide repeat protein</fullName>
    </submittedName>
</protein>
<keyword evidence="2" id="KW-0812">Transmembrane</keyword>
<dbReference type="Pfam" id="PF13432">
    <property type="entry name" value="TPR_16"/>
    <property type="match status" value="1"/>
</dbReference>
<dbReference type="InterPro" id="IPR019734">
    <property type="entry name" value="TPR_rpt"/>
</dbReference>